<keyword evidence="11 16" id="KW-0067">ATP-binding</keyword>
<dbReference type="Gramene" id="TraesCS5A02G197300.1">
    <property type="protein sequence ID" value="TraesCS5A02G197300.1"/>
    <property type="gene ID" value="TraesCS5A02G197300"/>
</dbReference>
<dbReference type="GO" id="GO:0002229">
    <property type="term" value="P:defense response to oomycetes"/>
    <property type="evidence" value="ECO:0007669"/>
    <property type="project" value="UniProtKB-ARBA"/>
</dbReference>
<evidence type="ECO:0000256" key="12">
    <source>
        <dbReference type="ARBA" id="ARBA00022989"/>
    </source>
</evidence>
<evidence type="ECO:0000256" key="13">
    <source>
        <dbReference type="ARBA" id="ARBA00023136"/>
    </source>
</evidence>
<dbReference type="InterPro" id="IPR024788">
    <property type="entry name" value="Malectin-like_Carb-bd_dom"/>
</dbReference>
<evidence type="ECO:0000256" key="6">
    <source>
        <dbReference type="ARBA" id="ARBA00022679"/>
    </source>
</evidence>
<feature type="domain" description="Protein kinase" evidence="18">
    <location>
        <begin position="525"/>
        <end position="797"/>
    </location>
</feature>
<evidence type="ECO:0000313" key="20">
    <source>
        <dbReference type="Proteomes" id="UP000019116"/>
    </source>
</evidence>
<evidence type="ECO:0000256" key="10">
    <source>
        <dbReference type="ARBA" id="ARBA00022777"/>
    </source>
</evidence>
<dbReference type="Gene3D" id="1.10.510.10">
    <property type="entry name" value="Transferase(Phosphotransferase) domain 1"/>
    <property type="match status" value="1"/>
</dbReference>
<dbReference type="FunFam" id="3.30.200.20:FF:000394">
    <property type="entry name" value="Leucine-rich repeat receptor-like protein kinase"/>
    <property type="match status" value="1"/>
</dbReference>
<dbReference type="InterPro" id="IPR008271">
    <property type="entry name" value="Ser/Thr_kinase_AS"/>
</dbReference>
<feature type="region of interest" description="Disordered" evidence="17">
    <location>
        <begin position="802"/>
        <end position="828"/>
    </location>
</feature>
<keyword evidence="15" id="KW-0325">Glycoprotein</keyword>
<dbReference type="OMA" id="YESIIHR"/>
<dbReference type="Pfam" id="PF12819">
    <property type="entry name" value="Malectin_like"/>
    <property type="match status" value="1"/>
</dbReference>
<dbReference type="Gene3D" id="3.80.10.10">
    <property type="entry name" value="Ribonuclease Inhibitor"/>
    <property type="match status" value="1"/>
</dbReference>
<comment type="similarity">
    <text evidence="3">In the C-terminal section; belongs to the protein kinase superfamily. Ser/Thr protein kinase family.</text>
</comment>
<sequence length="828" mass="91615">MKRPRARLLVGGAPAAARPTPPGLGFVAAAAAGAGVTAIGRGERGAGFLSIDCGLDAKFSGRRKTDTDIAYVSDDPYVDGGKNHRVAAKFDVSSRPENRRTLRSFPSGIRNCYTLPTESGGKYLVRMVFFYGDYDGKTSPSFEVHLGSNYWDTFQNNNFWWFEAVFVAWGSWVPVCLVNTGGGTPFVSTVELRPLPPSLYPQVIVDESISALARGNLGANTSYRFPDDPYDRFWEWEVSSSWANLSTKETIQREDSLPIPVLQTAVAPVNNGTVLHVTGTYKRTFEYKFFLHFSDVQNTQLRQFDIYMNDYEPYKNYSPPYLTAGKMYTTGWYKATEGTYNITLAATNRSMLPPMVSAYEVVNRIPHDAPRTSTKDFNAMMAIKLEYGVKKNWMGDPCFPAKYRWDGVNCSDITANTTRIISLDLSDSNLTGAISDNFTLLTELLYLDLSGNSLNGPVPKSLCKRSAGSKKKKGVQDHSFSVSTHDPPREPELQGAPESRKSNADQLQNTENRRFTYKQLEKFTDKFQRCIGKGGFGLVYYGRLEDNAEVAVKMHSESSSHGLDEFLAEVNSLTKVHHRNLVSLVGYCWEKDHLALVYEYMSRGNLCDHLRGKNDGGETLGWATRVRIVLEAAQGLDYLHKGCSLPIIHRDVKTNNILLGHNLKAKLADFGLCKTYLSDMQTHISTNAAGTAGYMDPEYYHTGWLTESSDVYSFGVVLLEVATGEPPVLAGHGHIVQRVKQKIATGNVTTVADAHLGDEYDVNSMWKLIDTALACTADDAVRRPTMAVIVAQLKESLALEEGREDSSVRGSITSTTAAPMSMFGPSAR</sequence>
<keyword evidence="5" id="KW-0723">Serine/threonine-protein kinase</keyword>
<evidence type="ECO:0000256" key="1">
    <source>
        <dbReference type="ARBA" id="ARBA00004251"/>
    </source>
</evidence>
<dbReference type="STRING" id="4565.A0A3B6KGG7"/>
<evidence type="ECO:0000256" key="7">
    <source>
        <dbReference type="ARBA" id="ARBA00022692"/>
    </source>
</evidence>
<dbReference type="GO" id="GO:0005524">
    <property type="term" value="F:ATP binding"/>
    <property type="evidence" value="ECO:0007669"/>
    <property type="project" value="UniProtKB-UniRule"/>
</dbReference>
<dbReference type="Proteomes" id="UP000019116">
    <property type="component" value="Chromosome 5A"/>
</dbReference>
<evidence type="ECO:0000259" key="18">
    <source>
        <dbReference type="PROSITE" id="PS50011"/>
    </source>
</evidence>
<evidence type="ECO:0000256" key="3">
    <source>
        <dbReference type="ARBA" id="ARBA00010217"/>
    </source>
</evidence>
<evidence type="ECO:0000256" key="11">
    <source>
        <dbReference type="ARBA" id="ARBA00022840"/>
    </source>
</evidence>
<dbReference type="SMART" id="SM00220">
    <property type="entry name" value="S_TKc"/>
    <property type="match status" value="1"/>
</dbReference>
<dbReference type="GO" id="GO:0005886">
    <property type="term" value="C:plasma membrane"/>
    <property type="evidence" value="ECO:0007669"/>
    <property type="project" value="UniProtKB-SubCell"/>
</dbReference>
<dbReference type="SMR" id="A0A3B6KGG7"/>
<dbReference type="InterPro" id="IPR011009">
    <property type="entry name" value="Kinase-like_dom_sf"/>
</dbReference>
<name>A0A3B6KGG7_WHEAT</name>
<dbReference type="InterPro" id="IPR017441">
    <property type="entry name" value="Protein_kinase_ATP_BS"/>
</dbReference>
<dbReference type="Gramene" id="TraesCAD_scaffold_122080_01G000200.1">
    <property type="protein sequence ID" value="TraesCAD_scaffold_122080_01G000200.1"/>
    <property type="gene ID" value="TraesCAD_scaffold_122080_01G000200"/>
</dbReference>
<evidence type="ECO:0000256" key="14">
    <source>
        <dbReference type="ARBA" id="ARBA00023170"/>
    </source>
</evidence>
<dbReference type="FunFam" id="1.10.510.10:FF:000240">
    <property type="entry name" value="Lectin-domain containing receptor kinase A4.3"/>
    <property type="match status" value="1"/>
</dbReference>
<evidence type="ECO:0000256" key="5">
    <source>
        <dbReference type="ARBA" id="ARBA00022527"/>
    </source>
</evidence>
<evidence type="ECO:0000256" key="17">
    <source>
        <dbReference type="SAM" id="MobiDB-lite"/>
    </source>
</evidence>
<dbReference type="CDD" id="cd14066">
    <property type="entry name" value="STKc_IRAK"/>
    <property type="match status" value="1"/>
</dbReference>
<keyword evidence="20" id="KW-1185">Reference proteome</keyword>
<feature type="binding site" evidence="16">
    <location>
        <position position="553"/>
    </location>
    <ligand>
        <name>ATP</name>
        <dbReference type="ChEBI" id="CHEBI:30616"/>
    </ligand>
</feature>
<reference evidence="19" key="2">
    <citation type="submission" date="2018-10" db="UniProtKB">
        <authorList>
            <consortium name="EnsemblPlants"/>
        </authorList>
    </citation>
    <scope>IDENTIFICATION</scope>
</reference>
<keyword evidence="9 16" id="KW-0547">Nucleotide-binding</keyword>
<dbReference type="SUPFAM" id="SSF52058">
    <property type="entry name" value="L domain-like"/>
    <property type="match status" value="1"/>
</dbReference>
<reference evidence="19" key="1">
    <citation type="submission" date="2018-08" db="EMBL/GenBank/DDBJ databases">
        <authorList>
            <person name="Rossello M."/>
        </authorList>
    </citation>
    <scope>NUCLEOTIDE SEQUENCE [LARGE SCALE GENOMIC DNA]</scope>
    <source>
        <strain evidence="19">cv. Chinese Spring</strain>
    </source>
</reference>
<feature type="compositionally biased region" description="Polar residues" evidence="17">
    <location>
        <begin position="808"/>
        <end position="818"/>
    </location>
</feature>
<keyword evidence="12" id="KW-1133">Transmembrane helix</keyword>
<keyword evidence="14" id="KW-0675">Receptor</keyword>
<dbReference type="InterPro" id="IPR000719">
    <property type="entry name" value="Prot_kinase_dom"/>
</dbReference>
<keyword evidence="8" id="KW-0732">Signal</keyword>
<dbReference type="PROSITE" id="PS00107">
    <property type="entry name" value="PROTEIN_KINASE_ATP"/>
    <property type="match status" value="1"/>
</dbReference>
<dbReference type="Gramene" id="TraesCS5A03G0494500.1">
    <property type="protein sequence ID" value="TraesCS5A03G0494500.1.CDS"/>
    <property type="gene ID" value="TraesCS5A03G0494500"/>
</dbReference>
<dbReference type="InterPro" id="IPR032675">
    <property type="entry name" value="LRR_dom_sf"/>
</dbReference>
<keyword evidence="13" id="KW-0472">Membrane</keyword>
<dbReference type="OrthoDB" id="2017114at2759"/>
<keyword evidence="10" id="KW-0418">Kinase</keyword>
<comment type="subcellular location">
    <subcellularLocation>
        <location evidence="1">Cell membrane</location>
        <topology evidence="1">Single-pass type I membrane protein</topology>
    </subcellularLocation>
</comment>
<keyword evidence="4" id="KW-1003">Cell membrane</keyword>
<dbReference type="GO" id="GO:0004674">
    <property type="term" value="F:protein serine/threonine kinase activity"/>
    <property type="evidence" value="ECO:0007669"/>
    <property type="project" value="UniProtKB-KW"/>
</dbReference>
<dbReference type="EnsemblPlants" id="TraesCS5A02G197300.1">
    <property type="protein sequence ID" value="TraesCS5A02G197300.1"/>
    <property type="gene ID" value="TraesCS5A02G197300"/>
</dbReference>
<dbReference type="InterPro" id="IPR001245">
    <property type="entry name" value="Ser-Thr/Tyr_kinase_cat_dom"/>
</dbReference>
<organism evidence="19">
    <name type="scientific">Triticum aestivum</name>
    <name type="common">Wheat</name>
    <dbReference type="NCBI Taxonomy" id="4565"/>
    <lineage>
        <taxon>Eukaryota</taxon>
        <taxon>Viridiplantae</taxon>
        <taxon>Streptophyta</taxon>
        <taxon>Embryophyta</taxon>
        <taxon>Tracheophyta</taxon>
        <taxon>Spermatophyta</taxon>
        <taxon>Magnoliopsida</taxon>
        <taxon>Liliopsida</taxon>
        <taxon>Poales</taxon>
        <taxon>Poaceae</taxon>
        <taxon>BOP clade</taxon>
        <taxon>Pooideae</taxon>
        <taxon>Triticodae</taxon>
        <taxon>Triticeae</taxon>
        <taxon>Triticinae</taxon>
        <taxon>Triticum</taxon>
    </lineage>
</organism>
<evidence type="ECO:0000256" key="9">
    <source>
        <dbReference type="ARBA" id="ARBA00022741"/>
    </source>
</evidence>
<keyword evidence="6" id="KW-0808">Transferase</keyword>
<evidence type="ECO:0000256" key="16">
    <source>
        <dbReference type="PROSITE-ProRule" id="PRU10141"/>
    </source>
</evidence>
<dbReference type="PANTHER" id="PTHR45631:SF6">
    <property type="entry name" value="OS09G0352000 PROTEIN"/>
    <property type="match status" value="1"/>
</dbReference>
<evidence type="ECO:0000256" key="4">
    <source>
        <dbReference type="ARBA" id="ARBA00022475"/>
    </source>
</evidence>
<dbReference type="PROSITE" id="PS00108">
    <property type="entry name" value="PROTEIN_KINASE_ST"/>
    <property type="match status" value="1"/>
</dbReference>
<evidence type="ECO:0000256" key="2">
    <source>
        <dbReference type="ARBA" id="ARBA00008536"/>
    </source>
</evidence>
<dbReference type="Pfam" id="PF07714">
    <property type="entry name" value="PK_Tyr_Ser-Thr"/>
    <property type="match status" value="1"/>
</dbReference>
<proteinExistence type="inferred from homology"/>
<keyword evidence="7" id="KW-0812">Transmembrane</keyword>
<dbReference type="PROSITE" id="PS50011">
    <property type="entry name" value="PROTEIN_KINASE_DOM"/>
    <property type="match status" value="1"/>
</dbReference>
<dbReference type="AlphaFoldDB" id="A0A3B6KGG7"/>
<dbReference type="PANTHER" id="PTHR45631">
    <property type="entry name" value="OS07G0107800 PROTEIN-RELATED"/>
    <property type="match status" value="1"/>
</dbReference>
<evidence type="ECO:0000313" key="19">
    <source>
        <dbReference type="EnsemblPlants" id="TraesCS5A02G197300.1"/>
    </source>
</evidence>
<evidence type="ECO:0000256" key="15">
    <source>
        <dbReference type="ARBA" id="ARBA00023180"/>
    </source>
</evidence>
<comment type="similarity">
    <text evidence="2">In the N-terminal section; belongs to the leguminous lectin family.</text>
</comment>
<feature type="compositionally biased region" description="Basic and acidic residues" evidence="17">
    <location>
        <begin position="486"/>
        <end position="503"/>
    </location>
</feature>
<accession>A0A3B6KGG7</accession>
<feature type="region of interest" description="Disordered" evidence="17">
    <location>
        <begin position="464"/>
        <end position="511"/>
    </location>
</feature>
<dbReference type="Gene3D" id="3.30.200.20">
    <property type="entry name" value="Phosphorylase Kinase, domain 1"/>
    <property type="match status" value="1"/>
</dbReference>
<protein>
    <recommendedName>
        <fullName evidence="18">Protein kinase domain-containing protein</fullName>
    </recommendedName>
</protein>
<dbReference type="PaxDb" id="4565-Traes_5AL_B0C6FEBC9.1"/>
<evidence type="ECO:0000256" key="8">
    <source>
        <dbReference type="ARBA" id="ARBA00022729"/>
    </source>
</evidence>
<dbReference type="SUPFAM" id="SSF56112">
    <property type="entry name" value="Protein kinase-like (PK-like)"/>
    <property type="match status" value="1"/>
</dbReference>